<dbReference type="Gene3D" id="1.10.510.10">
    <property type="entry name" value="Transferase(Phosphotransferase) domain 1"/>
    <property type="match status" value="1"/>
</dbReference>
<dbReference type="PANTHER" id="PTHR24353:SF37">
    <property type="entry name" value="CAMP-DEPENDENT PROTEIN KINASE CATALYTIC SUBUNIT PRKX"/>
    <property type="match status" value="1"/>
</dbReference>
<keyword evidence="3" id="KW-0547">Nucleotide-binding</keyword>
<dbReference type="PROSITE" id="PS50011">
    <property type="entry name" value="PROTEIN_KINASE_DOM"/>
    <property type="match status" value="1"/>
</dbReference>
<evidence type="ECO:0000256" key="3">
    <source>
        <dbReference type="ARBA" id="ARBA00022741"/>
    </source>
</evidence>
<evidence type="ECO:0000256" key="2">
    <source>
        <dbReference type="ARBA" id="ARBA00022679"/>
    </source>
</evidence>
<evidence type="ECO:0000259" key="7">
    <source>
        <dbReference type="PROSITE" id="PS50011"/>
    </source>
</evidence>
<feature type="domain" description="Protein kinase" evidence="7">
    <location>
        <begin position="1"/>
        <end position="280"/>
    </location>
</feature>
<proteinExistence type="predicted"/>
<dbReference type="Pfam" id="PF00069">
    <property type="entry name" value="Pkinase"/>
    <property type="match status" value="1"/>
</dbReference>
<dbReference type="CDD" id="cd05123">
    <property type="entry name" value="STKc_AGC"/>
    <property type="match status" value="1"/>
</dbReference>
<dbReference type="InterPro" id="IPR011009">
    <property type="entry name" value="Kinase-like_dom_sf"/>
</dbReference>
<dbReference type="SMART" id="SM00220">
    <property type="entry name" value="S_TKc"/>
    <property type="match status" value="1"/>
</dbReference>
<comment type="caution">
    <text evidence="8">The sequence shown here is derived from an EMBL/GenBank/DDBJ whole genome shotgun (WGS) entry which is preliminary data.</text>
</comment>
<evidence type="ECO:0000313" key="8">
    <source>
        <dbReference type="EMBL" id="GMI19931.1"/>
    </source>
</evidence>
<gene>
    <name evidence="8" type="ORF">TeGR_g5744</name>
</gene>
<evidence type="ECO:0000256" key="6">
    <source>
        <dbReference type="SAM" id="MobiDB-lite"/>
    </source>
</evidence>
<evidence type="ECO:0000313" key="9">
    <source>
        <dbReference type="Proteomes" id="UP001165060"/>
    </source>
</evidence>
<dbReference type="SUPFAM" id="SSF56112">
    <property type="entry name" value="Protein kinase-like (PK-like)"/>
    <property type="match status" value="1"/>
</dbReference>
<dbReference type="EMBL" id="BRYB01003745">
    <property type="protein sequence ID" value="GMI19931.1"/>
    <property type="molecule type" value="Genomic_DNA"/>
</dbReference>
<keyword evidence="5" id="KW-0067">ATP-binding</keyword>
<dbReference type="Proteomes" id="UP001165060">
    <property type="component" value="Unassembled WGS sequence"/>
</dbReference>
<feature type="compositionally biased region" description="Polar residues" evidence="6">
    <location>
        <begin position="293"/>
        <end position="315"/>
    </location>
</feature>
<keyword evidence="4" id="KW-0418">Kinase</keyword>
<feature type="region of interest" description="Disordered" evidence="6">
    <location>
        <begin position="290"/>
        <end position="327"/>
    </location>
</feature>
<evidence type="ECO:0000256" key="4">
    <source>
        <dbReference type="ARBA" id="ARBA00022777"/>
    </source>
</evidence>
<feature type="region of interest" description="Disordered" evidence="6">
    <location>
        <begin position="368"/>
        <end position="400"/>
    </location>
</feature>
<dbReference type="Gene3D" id="3.30.200.20">
    <property type="entry name" value="Phosphorylase Kinase, domain 1"/>
    <property type="match status" value="1"/>
</dbReference>
<evidence type="ECO:0000256" key="1">
    <source>
        <dbReference type="ARBA" id="ARBA00022527"/>
    </source>
</evidence>
<name>A0ABQ6M5K9_9STRA</name>
<reference evidence="8 9" key="1">
    <citation type="journal article" date="2023" name="Commun. Biol.">
        <title>Genome analysis of Parmales, the sister group of diatoms, reveals the evolutionary specialization of diatoms from phago-mixotrophs to photoautotrophs.</title>
        <authorList>
            <person name="Ban H."/>
            <person name="Sato S."/>
            <person name="Yoshikawa S."/>
            <person name="Yamada K."/>
            <person name="Nakamura Y."/>
            <person name="Ichinomiya M."/>
            <person name="Sato N."/>
            <person name="Blanc-Mathieu R."/>
            <person name="Endo H."/>
            <person name="Kuwata A."/>
            <person name="Ogata H."/>
        </authorList>
    </citation>
    <scope>NUCLEOTIDE SEQUENCE [LARGE SCALE GENOMIC DNA]</scope>
</reference>
<dbReference type="InterPro" id="IPR045270">
    <property type="entry name" value="STKc_AGC"/>
</dbReference>
<feature type="region of interest" description="Disordered" evidence="6">
    <location>
        <begin position="225"/>
        <end position="244"/>
    </location>
</feature>
<accession>A0ABQ6M5K9</accession>
<feature type="compositionally biased region" description="Low complexity" evidence="6">
    <location>
        <begin position="316"/>
        <end position="326"/>
    </location>
</feature>
<evidence type="ECO:0000256" key="5">
    <source>
        <dbReference type="ARBA" id="ARBA00022840"/>
    </source>
</evidence>
<dbReference type="PANTHER" id="PTHR24353">
    <property type="entry name" value="CYCLIC NUCLEOTIDE-DEPENDENT PROTEIN KINASE"/>
    <property type="match status" value="1"/>
</dbReference>
<dbReference type="InterPro" id="IPR008271">
    <property type="entry name" value="Ser/Thr_kinase_AS"/>
</dbReference>
<keyword evidence="1" id="KW-0723">Serine/threonine-protein kinase</keyword>
<dbReference type="InterPro" id="IPR000719">
    <property type="entry name" value="Prot_kinase_dom"/>
</dbReference>
<sequence length="400" mass="44275">MLALRRRRHEEEAQELYALKRVNKMDVDGEEISKRELGIMLNEKEVWAGLDHPFICELHSFHEADRFLYFCMGLAEAGDVHDLLVSSSKSGGLPLFAARFYAAEIASGLDYLHAQHVVYRDLKPENIVVNAAGHLMITDFGLSTRLKAADKGRTRPLWSTEAVGTPSYFAPEIVLNQWYGKEVDWWAFGVIVYEMVCGRSPFKGETLADSMKSIVSTDVSKLSGPLMPGRLNGDKGRPPASKQELDHVRDMVSRLLMKHPDQRLGSGTSGGEEVMKHNFFIKGKIAEGRRGSLGTQTPAAASRSLSPRVSGEQQESPSAAAAAAAPPVNPDLWSWDDLLKKKIRPPDLKRSSLLQKESVINLIAAADEKARKEEEEEGNDNELEASVSLEEIEANQLPTV</sequence>
<keyword evidence="2" id="KW-0808">Transferase</keyword>
<feature type="compositionally biased region" description="Acidic residues" evidence="6">
    <location>
        <begin position="374"/>
        <end position="383"/>
    </location>
</feature>
<dbReference type="PROSITE" id="PS00108">
    <property type="entry name" value="PROTEIN_KINASE_ST"/>
    <property type="match status" value="1"/>
</dbReference>
<organism evidence="8 9">
    <name type="scientific">Tetraparma gracilis</name>
    <dbReference type="NCBI Taxonomy" id="2962635"/>
    <lineage>
        <taxon>Eukaryota</taxon>
        <taxon>Sar</taxon>
        <taxon>Stramenopiles</taxon>
        <taxon>Ochrophyta</taxon>
        <taxon>Bolidophyceae</taxon>
        <taxon>Parmales</taxon>
        <taxon>Triparmaceae</taxon>
        <taxon>Tetraparma</taxon>
    </lineage>
</organism>
<feature type="compositionally biased region" description="Basic and acidic residues" evidence="6">
    <location>
        <begin position="232"/>
        <end position="244"/>
    </location>
</feature>
<keyword evidence="9" id="KW-1185">Reference proteome</keyword>
<protein>
    <recommendedName>
        <fullName evidence="7">Protein kinase domain-containing protein</fullName>
    </recommendedName>
</protein>